<evidence type="ECO:0000313" key="3">
    <source>
        <dbReference type="Proteomes" id="UP000609726"/>
    </source>
</evidence>
<proteinExistence type="predicted"/>
<sequence length="87" mass="9017">MILLAALLVEGAWAGGGWFLAARDRDAAQMELVDERAKSAAYAAAVGRQNEAVAALADAKREADVRGAGRRYDGGGSQRGGAQRQTG</sequence>
<evidence type="ECO:0000313" key="2">
    <source>
        <dbReference type="EMBL" id="NHZ93625.1"/>
    </source>
</evidence>
<dbReference type="Proteomes" id="UP000609726">
    <property type="component" value="Unassembled WGS sequence"/>
</dbReference>
<name>A0ABX0P2Y1_9BURK</name>
<keyword evidence="3" id="KW-1185">Reference proteome</keyword>
<comment type="caution">
    <text evidence="2">The sequence shown here is derived from an EMBL/GenBank/DDBJ whole genome shotgun (WGS) entry which is preliminary data.</text>
</comment>
<feature type="region of interest" description="Disordered" evidence="1">
    <location>
        <begin position="62"/>
        <end position="87"/>
    </location>
</feature>
<gene>
    <name evidence="2" type="ORF">F2P45_32195</name>
</gene>
<protein>
    <submittedName>
        <fullName evidence="2">Uncharacterized protein</fullName>
    </submittedName>
</protein>
<organism evidence="2 3">
    <name type="scientific">Massilia mucilaginosa</name>
    <dbReference type="NCBI Taxonomy" id="2609282"/>
    <lineage>
        <taxon>Bacteria</taxon>
        <taxon>Pseudomonadati</taxon>
        <taxon>Pseudomonadota</taxon>
        <taxon>Betaproteobacteria</taxon>
        <taxon>Burkholderiales</taxon>
        <taxon>Oxalobacteraceae</taxon>
        <taxon>Telluria group</taxon>
        <taxon>Massilia</taxon>
    </lineage>
</organism>
<dbReference type="EMBL" id="WHJH01000082">
    <property type="protein sequence ID" value="NHZ93625.1"/>
    <property type="molecule type" value="Genomic_DNA"/>
</dbReference>
<accession>A0ABX0P2Y1</accession>
<feature type="compositionally biased region" description="Basic and acidic residues" evidence="1">
    <location>
        <begin position="62"/>
        <end position="73"/>
    </location>
</feature>
<evidence type="ECO:0000256" key="1">
    <source>
        <dbReference type="SAM" id="MobiDB-lite"/>
    </source>
</evidence>
<reference evidence="2 3" key="1">
    <citation type="submission" date="2019-10" db="EMBL/GenBank/DDBJ databases">
        <title>Taxonomy of Antarctic Massilia spp.: description of Massilia rubra sp. nov., Massilia aquatica sp. nov., Massilia mucilaginosa sp. nov., Massilia frigida sp. nov. isolated from streams, lakes and regoliths.</title>
        <authorList>
            <person name="Holochova P."/>
            <person name="Sedlacek I."/>
            <person name="Kralova S."/>
            <person name="Maslanova I."/>
            <person name="Busse H.-J."/>
            <person name="Stankova E."/>
            <person name="Vrbovska V."/>
            <person name="Kovarovic V."/>
            <person name="Bartak M."/>
            <person name="Svec P."/>
            <person name="Pantucek R."/>
        </authorList>
    </citation>
    <scope>NUCLEOTIDE SEQUENCE [LARGE SCALE GENOMIC DNA]</scope>
    <source>
        <strain evidence="2 3">CCM 8733</strain>
    </source>
</reference>
<dbReference type="RefSeq" id="WP_166882310.1">
    <property type="nucleotide sequence ID" value="NZ_WHJH01000082.1"/>
</dbReference>